<gene>
    <name evidence="8" type="ORF">PSALAMII_LOCUS2245</name>
</gene>
<dbReference type="GO" id="GO:0032259">
    <property type="term" value="P:methylation"/>
    <property type="evidence" value="ECO:0007669"/>
    <property type="project" value="UniProtKB-KW"/>
</dbReference>
<evidence type="ECO:0000313" key="8">
    <source>
        <dbReference type="EMBL" id="CAG8314503.1"/>
    </source>
</evidence>
<dbReference type="Pfam" id="PF00145">
    <property type="entry name" value="DNA_methylase"/>
    <property type="match status" value="1"/>
</dbReference>
<dbReference type="GO" id="GO:0008168">
    <property type="term" value="F:methyltransferase activity"/>
    <property type="evidence" value="ECO:0007669"/>
    <property type="project" value="UniProtKB-KW"/>
</dbReference>
<feature type="compositionally biased region" description="Low complexity" evidence="6">
    <location>
        <begin position="1791"/>
        <end position="1802"/>
    </location>
</feature>
<evidence type="ECO:0000313" key="9">
    <source>
        <dbReference type="Proteomes" id="UP001152646"/>
    </source>
</evidence>
<evidence type="ECO:0000256" key="4">
    <source>
        <dbReference type="ARBA" id="ARBA00022801"/>
    </source>
</evidence>
<dbReference type="SUPFAM" id="SSF52540">
    <property type="entry name" value="P-loop containing nucleoside triphosphate hydrolases"/>
    <property type="match status" value="2"/>
</dbReference>
<dbReference type="Gene3D" id="3.40.50.10810">
    <property type="entry name" value="Tandem AAA-ATPase domain"/>
    <property type="match status" value="1"/>
</dbReference>
<feature type="compositionally biased region" description="Basic and acidic residues" evidence="6">
    <location>
        <begin position="1441"/>
        <end position="1453"/>
    </location>
</feature>
<dbReference type="InterPro" id="IPR049730">
    <property type="entry name" value="SNF2/RAD54-like_C"/>
</dbReference>
<dbReference type="GO" id="GO:0008094">
    <property type="term" value="F:ATP-dependent activity, acting on DNA"/>
    <property type="evidence" value="ECO:0007669"/>
    <property type="project" value="TreeGrafter"/>
</dbReference>
<evidence type="ECO:0000256" key="5">
    <source>
        <dbReference type="ARBA" id="ARBA00022840"/>
    </source>
</evidence>
<name>A0A9W4IP19_9EURO</name>
<sequence>MASQENTSRQLMTLQFQDNLDEKTNEDAQIPELRRGHRAERGRYLARDLPPLHVLEDIFADMVSNAMRLGLKDVLLQLGHRSLRVATVCSGTEAPLLALEMVQKGKSEIDFPYSSIGDAFHVVHVCVFGCAGVKKLESWFLVSPLRGSGALGTDQLKFTHAFSCEIVPQKQSYIERSFRPPILFRDLTELGRDEAKTAYGSLKAIPGNLDILFAGTACVDFSLLNSRKKTLAEGGESAATFDGLLQYVDRYRPRMVIQENVKAAPWGKLTEEWNSIGYMAIMSPVDTKHFYIPQTRERGYMVVIDKRRLGAAGLITHPMDQTGLKSVCDKIIELISSLKRPASTPVGMFLFSDDDRRLEVAEAKASLEMRSEVSWEQYQVRHLRYRSDLSLGNERPISKSSFGSSALTVPDFYWHRFWETQPERVWETADINFLAKLSQSYDMNFKERWIDLSQGVDRGNDSMKSIGIAGCLTPKGLPFVTTRGGPVSGTEALALQGLPLDRMIFARETQAELMDMAGNAMTSTVVCAVMFAGLIAAHRIFDTDEEGPTHPVNKDTKPLINPNEVYSLVMGTLPVPESRFIDHDLLKALAARTVLRCFCERQTRVQDDILECQNCGHTACRKCHGNPAHSYVPLTLPRENPSEFLAKITALLPMKLVLKGLSISSFEEFRHKFSSVALQPLWADFTTCVSLVFEDVYWFSEIKRGRKWRVIYTGKNGHLHLEIGPASIEWFVFGDAPKCAPAKSAIREIFAKPVAEMTPLSGSLVDGLWEVYSPLSSPFKVKISGGGTKDPSFEACCDLKAPVFAESKVWHELSIEATQTDGSKLEPATDHDINGTYTIMDSCGTACGAMYKKDDNGTTPAMFLFLDPDKIGLPESDACVFSLEHSRLPGYEVRMTVAELDPTFRATEMIKSQEAKESKEVKEHQEVKEPKEFKAFRRERAKEPAAQLVICETSYISHKVLQPGTQISIQDTNCHEACITLATLSAPTTALKLPNTADHWQSWDPEVSSRELKGFAWLFSQIAGFSAFENWSNIFSIRTHEHEGSNTNCKNCNPLPPGIIWGRNAKGKVTPYENQLDAAVYERAVKSRPSPFLIFRRINANREAEVRVTLNIQALTHQARGKLAGITNGETTSSQWRLIPQAFDHINGRDKRFPVMNNAADPPSLQPPNFKKELRDDQLRSLGWMISQEAEDIEPFMEEEVEEAVLSLIPWRAEVKLTMPKRVRGGVIADDVGYGKTATVLGLIDSQHQTDLDIAREDDGLIPTKATLIVVPGNVLTQWASEIEKFLGTKYKVLTVDSINKTTIQQVQDADIVLVSWSILANDSYYNRLQRFTGTPQAPSRSGATGRSFDSWFHEAQASLRELVGTLQDEGPQSMLRELRARRQQVQETQANATYVPSARLRGQAFADAHATRDPISEDEELSDFDDSGVQQKRKRGATSKTKEDTKRPKIKTEGSGQASKSKKEPKQRAPPDDHKDFGITQGNKKQDWRTVKAAFLHAFSFNRLVIDEYTYAGEERQTSLLGLNARSKWILSGTPSLNEFADIKSIARYLGLHLGVDDDGDCDKRTHNARLRHIRKNFMAVEAFQMYQPPHSNAWYGNRRSHAQNFLDRFARSNMAQVGKIPAEDHEVIVDLTPTETMDYKELFKTVKGNKKRVEDPTSSLNTILSNSHSQEEALVLGCAVAQIGKGPWNLESSQTGLMLTTKKQDVYWNRIKELCREAAILWYRQSTDPEGWGDYHAGVTGVNYEDRMFADRFLELVKDCFMSYKTWTVSDVNDYEALMRKLEKRETAISESSIPSNPSNRTRPTSSAATASDDEQTTEMVKKAIITDTISLLKNVHLVDRPKRLYQSVVEAHTLSVFACASCNSRVLHKKDVSILKSCGHILCTECQKTGEEHHSCQNLACNGHLLPCKLMKVANISNDEPTANSSKFTSLINLINKIPEDERALIFVQIGHLMPLVSGSLTTAGIDHRLVTPTTFRVVGEFIEGTKPAAAGGATTPRPKALVLNLGGAAAAGLNLQCANHVIFFSPFLAETEDDWNAGMTQAIGRARRYGQLRVVHIYHLLARNTVEVNIFQQRNKCRLVLRHGVVTRLPEWEKHRETDVLLGGESPWE</sequence>
<evidence type="ECO:0000256" key="3">
    <source>
        <dbReference type="ARBA" id="ARBA00022741"/>
    </source>
</evidence>
<dbReference type="PANTHER" id="PTHR45626:SF26">
    <property type="entry name" value="FAMILY HELICASE, PUTATIVE (AFU_ORTHOLOGUE AFUA_2G09120)-RELATED"/>
    <property type="match status" value="1"/>
</dbReference>
<feature type="compositionally biased region" description="Basic and acidic residues" evidence="6">
    <location>
        <begin position="1462"/>
        <end position="1478"/>
    </location>
</feature>
<dbReference type="EMBL" id="CAJVPA010000088">
    <property type="protein sequence ID" value="CAG8314503.1"/>
    <property type="molecule type" value="Genomic_DNA"/>
</dbReference>
<accession>A0A9W4IP19</accession>
<evidence type="ECO:0000256" key="1">
    <source>
        <dbReference type="ARBA" id="ARBA00022603"/>
    </source>
</evidence>
<dbReference type="InterPro" id="IPR029063">
    <property type="entry name" value="SAM-dependent_MTases_sf"/>
</dbReference>
<dbReference type="InterPro" id="IPR050628">
    <property type="entry name" value="SNF2_RAD54_helicase_TF"/>
</dbReference>
<evidence type="ECO:0000256" key="6">
    <source>
        <dbReference type="SAM" id="MobiDB-lite"/>
    </source>
</evidence>
<feature type="compositionally biased region" description="Polar residues" evidence="6">
    <location>
        <begin position="1803"/>
        <end position="1812"/>
    </location>
</feature>
<keyword evidence="3" id="KW-0547">Nucleotide-binding</keyword>
<dbReference type="InterPro" id="IPR014001">
    <property type="entry name" value="Helicase_ATP-bd"/>
</dbReference>
<keyword evidence="1" id="KW-0489">Methyltransferase</keyword>
<dbReference type="CDD" id="cd18793">
    <property type="entry name" value="SF2_C_SNF"/>
    <property type="match status" value="1"/>
</dbReference>
<evidence type="ECO:0000259" key="7">
    <source>
        <dbReference type="SMART" id="SM00487"/>
    </source>
</evidence>
<proteinExistence type="predicted"/>
<evidence type="ECO:0000256" key="2">
    <source>
        <dbReference type="ARBA" id="ARBA00022679"/>
    </source>
</evidence>
<protein>
    <recommendedName>
        <fullName evidence="7">Helicase ATP-binding domain-containing protein</fullName>
    </recommendedName>
</protein>
<dbReference type="GO" id="GO:0006281">
    <property type="term" value="P:DNA repair"/>
    <property type="evidence" value="ECO:0007669"/>
    <property type="project" value="TreeGrafter"/>
</dbReference>
<organism evidence="8 9">
    <name type="scientific">Penicillium salamii</name>
    <dbReference type="NCBI Taxonomy" id="1612424"/>
    <lineage>
        <taxon>Eukaryota</taxon>
        <taxon>Fungi</taxon>
        <taxon>Dikarya</taxon>
        <taxon>Ascomycota</taxon>
        <taxon>Pezizomycotina</taxon>
        <taxon>Eurotiomycetes</taxon>
        <taxon>Eurotiomycetidae</taxon>
        <taxon>Eurotiales</taxon>
        <taxon>Aspergillaceae</taxon>
        <taxon>Penicillium</taxon>
    </lineage>
</organism>
<comment type="caution">
    <text evidence="8">The sequence shown here is derived from an EMBL/GenBank/DDBJ whole genome shotgun (WGS) entry which is preliminary data.</text>
</comment>
<dbReference type="Gene3D" id="3.40.50.150">
    <property type="entry name" value="Vaccinia Virus protein VP39"/>
    <property type="match status" value="1"/>
</dbReference>
<feature type="region of interest" description="Disordered" evidence="6">
    <location>
        <begin position="1790"/>
        <end position="1818"/>
    </location>
</feature>
<dbReference type="GO" id="GO:0005634">
    <property type="term" value="C:nucleus"/>
    <property type="evidence" value="ECO:0007669"/>
    <property type="project" value="TreeGrafter"/>
</dbReference>
<feature type="domain" description="Helicase ATP-binding" evidence="7">
    <location>
        <begin position="1170"/>
        <end position="1569"/>
    </location>
</feature>
<dbReference type="Gene3D" id="3.40.50.300">
    <property type="entry name" value="P-loop containing nucleotide triphosphate hydrolases"/>
    <property type="match status" value="1"/>
</dbReference>
<dbReference type="Proteomes" id="UP001152646">
    <property type="component" value="Unassembled WGS sequence"/>
</dbReference>
<dbReference type="GO" id="GO:0016787">
    <property type="term" value="F:hydrolase activity"/>
    <property type="evidence" value="ECO:0007669"/>
    <property type="project" value="UniProtKB-KW"/>
</dbReference>
<dbReference type="OrthoDB" id="423221at2759"/>
<reference evidence="8" key="1">
    <citation type="submission" date="2021-07" db="EMBL/GenBank/DDBJ databases">
        <authorList>
            <person name="Branca A.L. A."/>
        </authorList>
    </citation>
    <scope>NUCLEOTIDE SEQUENCE</scope>
</reference>
<feature type="compositionally biased region" description="Acidic residues" evidence="6">
    <location>
        <begin position="1417"/>
        <end position="1427"/>
    </location>
</feature>
<dbReference type="Pfam" id="PF00176">
    <property type="entry name" value="SNF2-rel_dom"/>
    <property type="match status" value="1"/>
</dbReference>
<dbReference type="GO" id="GO:0005524">
    <property type="term" value="F:ATP binding"/>
    <property type="evidence" value="ECO:0007669"/>
    <property type="project" value="UniProtKB-KW"/>
</dbReference>
<dbReference type="SUPFAM" id="SSF53335">
    <property type="entry name" value="S-adenosyl-L-methionine-dependent methyltransferases"/>
    <property type="match status" value="1"/>
</dbReference>
<dbReference type="InterPro" id="IPR038718">
    <property type="entry name" value="SNF2-like_sf"/>
</dbReference>
<keyword evidence="2" id="KW-0808">Transferase</keyword>
<dbReference type="InterPro" id="IPR027417">
    <property type="entry name" value="P-loop_NTPase"/>
</dbReference>
<dbReference type="InterPro" id="IPR001525">
    <property type="entry name" value="C5_MeTfrase"/>
</dbReference>
<keyword evidence="5" id="KW-0067">ATP-binding</keyword>
<dbReference type="InterPro" id="IPR000330">
    <property type="entry name" value="SNF2_N"/>
</dbReference>
<feature type="region of interest" description="Disordered" evidence="6">
    <location>
        <begin position="1409"/>
        <end position="1484"/>
    </location>
</feature>
<keyword evidence="4" id="KW-0378">Hydrolase</keyword>
<dbReference type="SMART" id="SM00487">
    <property type="entry name" value="DEXDc"/>
    <property type="match status" value="1"/>
</dbReference>
<dbReference type="PANTHER" id="PTHR45626">
    <property type="entry name" value="TRANSCRIPTION TERMINATION FACTOR 2-RELATED"/>
    <property type="match status" value="1"/>
</dbReference>